<dbReference type="AlphaFoldDB" id="A0AA40AXY0"/>
<sequence>MQAYDELIHWATDQGIEVHGIEAKMMPGRGLGMVASKDIEANERLIYVPTSSLRSLTTVRSKIRHALPPPAPNNKGTPVHALLAADLTLETPFAAIKYSAWHAIVPTRDEIFSSLPLAWPPSDYDKLHSLLPFQARTHLSKQKAKFEKDWELIRDVVFPALEMPPNRGTTYKQRFLYNWLLVNTRTFYHETPKTERLSKDDKMILQPVADLLNHADEGCEVSFDLACFTITADRDYKQGEEICICYGRHSNDFLMVEYGFCPEENKWDEVCIDEVVLEEMTNEQKQKLEEKGFLGGYMIDERTPGGCYRTRVALMLKCVSSAEWERLVDEGEDGGEEVKRLVDRVVVKVLKKYLKKCKGAIGELKQLGSSAEMVLKRWRQIQKAVEDSLGELELVVVDDRSD</sequence>
<keyword evidence="3" id="KW-1185">Reference proteome</keyword>
<dbReference type="Gene3D" id="3.90.1410.10">
    <property type="entry name" value="set domain protein methyltransferase, domain 1"/>
    <property type="match status" value="1"/>
</dbReference>
<evidence type="ECO:0000313" key="2">
    <source>
        <dbReference type="EMBL" id="KAK0723961.1"/>
    </source>
</evidence>
<dbReference type="InterPro" id="IPR044429">
    <property type="entry name" value="SETD4_SET"/>
</dbReference>
<dbReference type="InterPro" id="IPR050600">
    <property type="entry name" value="SETD3_SETD6_MTase"/>
</dbReference>
<dbReference type="PROSITE" id="PS50280">
    <property type="entry name" value="SET"/>
    <property type="match status" value="1"/>
</dbReference>
<dbReference type="SUPFAM" id="SSF82199">
    <property type="entry name" value="SET domain"/>
    <property type="match status" value="1"/>
</dbReference>
<proteinExistence type="predicted"/>
<reference evidence="2" key="1">
    <citation type="submission" date="2023-06" db="EMBL/GenBank/DDBJ databases">
        <title>Genome-scale phylogeny and comparative genomics of the fungal order Sordariales.</title>
        <authorList>
            <consortium name="Lawrence Berkeley National Laboratory"/>
            <person name="Hensen N."/>
            <person name="Bonometti L."/>
            <person name="Westerberg I."/>
            <person name="Brannstrom I.O."/>
            <person name="Guillou S."/>
            <person name="Cros-Aarteil S."/>
            <person name="Calhoun S."/>
            <person name="Haridas S."/>
            <person name="Kuo A."/>
            <person name="Mondo S."/>
            <person name="Pangilinan J."/>
            <person name="Riley R."/>
            <person name="Labutti K."/>
            <person name="Andreopoulos B."/>
            <person name="Lipzen A."/>
            <person name="Chen C."/>
            <person name="Yanf M."/>
            <person name="Daum C."/>
            <person name="Ng V."/>
            <person name="Clum A."/>
            <person name="Steindorff A."/>
            <person name="Ohm R."/>
            <person name="Martin F."/>
            <person name="Silar P."/>
            <person name="Natvig D."/>
            <person name="Lalanne C."/>
            <person name="Gautier V."/>
            <person name="Ament-Velasquez S.L."/>
            <person name="Kruys A."/>
            <person name="Hutchinson M.I."/>
            <person name="Powell A.J."/>
            <person name="Barry K."/>
            <person name="Miller A.N."/>
            <person name="Grigoriev I.V."/>
            <person name="Debuchy R."/>
            <person name="Gladieux P."/>
            <person name="Thoren M.H."/>
            <person name="Johannesson H."/>
        </authorList>
    </citation>
    <scope>NUCLEOTIDE SEQUENCE</scope>
    <source>
        <strain evidence="2">CBS 540.89</strain>
    </source>
</reference>
<dbReference type="PANTHER" id="PTHR13271:SF137">
    <property type="entry name" value="SET DOMAIN-CONTAINING PROTEIN"/>
    <property type="match status" value="1"/>
</dbReference>
<dbReference type="PANTHER" id="PTHR13271">
    <property type="entry name" value="UNCHARACTERIZED PUTATIVE METHYLTRANSFERASE"/>
    <property type="match status" value="1"/>
</dbReference>
<protein>
    <recommendedName>
        <fullName evidence="1">SET domain-containing protein</fullName>
    </recommendedName>
</protein>
<name>A0AA40AXY0_9PEZI</name>
<dbReference type="Proteomes" id="UP001172159">
    <property type="component" value="Unassembled WGS sequence"/>
</dbReference>
<dbReference type="EMBL" id="JAUKTV010000011">
    <property type="protein sequence ID" value="KAK0723961.1"/>
    <property type="molecule type" value="Genomic_DNA"/>
</dbReference>
<evidence type="ECO:0000313" key="3">
    <source>
        <dbReference type="Proteomes" id="UP001172159"/>
    </source>
</evidence>
<evidence type="ECO:0000259" key="1">
    <source>
        <dbReference type="PROSITE" id="PS50280"/>
    </source>
</evidence>
<gene>
    <name evidence="2" type="ORF">B0T21DRAFT_293899</name>
</gene>
<accession>A0AA40AXY0</accession>
<comment type="caution">
    <text evidence="2">The sequence shown here is derived from an EMBL/GenBank/DDBJ whole genome shotgun (WGS) entry which is preliminary data.</text>
</comment>
<dbReference type="CDD" id="cd19177">
    <property type="entry name" value="SET_SETD4"/>
    <property type="match status" value="1"/>
</dbReference>
<organism evidence="2 3">
    <name type="scientific">Apiosordaria backusii</name>
    <dbReference type="NCBI Taxonomy" id="314023"/>
    <lineage>
        <taxon>Eukaryota</taxon>
        <taxon>Fungi</taxon>
        <taxon>Dikarya</taxon>
        <taxon>Ascomycota</taxon>
        <taxon>Pezizomycotina</taxon>
        <taxon>Sordariomycetes</taxon>
        <taxon>Sordariomycetidae</taxon>
        <taxon>Sordariales</taxon>
        <taxon>Lasiosphaeriaceae</taxon>
        <taxon>Apiosordaria</taxon>
    </lineage>
</organism>
<dbReference type="InterPro" id="IPR046341">
    <property type="entry name" value="SET_dom_sf"/>
</dbReference>
<dbReference type="Pfam" id="PF00856">
    <property type="entry name" value="SET"/>
    <property type="match status" value="1"/>
</dbReference>
<dbReference type="GO" id="GO:0016279">
    <property type="term" value="F:protein-lysine N-methyltransferase activity"/>
    <property type="evidence" value="ECO:0007669"/>
    <property type="project" value="InterPro"/>
</dbReference>
<dbReference type="InterPro" id="IPR001214">
    <property type="entry name" value="SET_dom"/>
</dbReference>
<feature type="domain" description="SET" evidence="1">
    <location>
        <begin position="14"/>
        <end position="247"/>
    </location>
</feature>